<evidence type="ECO:0000256" key="1">
    <source>
        <dbReference type="SAM" id="Coils"/>
    </source>
</evidence>
<evidence type="ECO:0000259" key="3">
    <source>
        <dbReference type="Pfam" id="PF13598"/>
    </source>
</evidence>
<proteinExistence type="predicted"/>
<evidence type="ECO:0000256" key="2">
    <source>
        <dbReference type="SAM" id="MobiDB-lite"/>
    </source>
</evidence>
<dbReference type="AlphaFoldDB" id="A0A915IB42"/>
<evidence type="ECO:0000313" key="4">
    <source>
        <dbReference type="Proteomes" id="UP000887565"/>
    </source>
</evidence>
<feature type="compositionally biased region" description="Low complexity" evidence="2">
    <location>
        <begin position="1"/>
        <end position="22"/>
    </location>
</feature>
<dbReference type="InterPro" id="IPR037291">
    <property type="entry name" value="DUF4139"/>
</dbReference>
<protein>
    <submittedName>
        <fullName evidence="5">DUF4139 domain-containing protein</fullName>
    </submittedName>
</protein>
<dbReference type="InterPro" id="IPR011935">
    <property type="entry name" value="CHP02231"/>
</dbReference>
<dbReference type="PANTHER" id="PTHR31005:SF8">
    <property type="entry name" value="DUF4139 DOMAIN-CONTAINING PROTEIN"/>
    <property type="match status" value="1"/>
</dbReference>
<dbReference type="WBParaSite" id="nRc.2.0.1.t11399-RA">
    <property type="protein sequence ID" value="nRc.2.0.1.t11399-RA"/>
    <property type="gene ID" value="nRc.2.0.1.g11399"/>
</dbReference>
<organism evidence="4 5">
    <name type="scientific">Romanomermis culicivorax</name>
    <name type="common">Nematode worm</name>
    <dbReference type="NCBI Taxonomy" id="13658"/>
    <lineage>
        <taxon>Eukaryota</taxon>
        <taxon>Metazoa</taxon>
        <taxon>Ecdysozoa</taxon>
        <taxon>Nematoda</taxon>
        <taxon>Enoplea</taxon>
        <taxon>Dorylaimia</taxon>
        <taxon>Mermithida</taxon>
        <taxon>Mermithoidea</taxon>
        <taxon>Mermithidae</taxon>
        <taxon>Romanomermis</taxon>
    </lineage>
</organism>
<keyword evidence="4" id="KW-1185">Reference proteome</keyword>
<sequence>MDPASGASPASAAPPSDCDSASKCGTAQRVRPGPANAGRPSNGRRSLPIPGYVLVPALVILDPPYIHFKGTMDKKSLTEFVDSYLDYYAIRAKKIDEEIAEVERAMEAYKDDIKKLTKDVNWDQNSEITNMPAKIEIRLKAAEKLDIEIEVKYVVMDASWEPRYDMWIEKGADFIRLVYYGFVKQNTDEDWDDIGNLVLSNAQTQTNMGDIPLQYVINVATEKTKENVELVAEFPEQKPSVPQRNEALPKIRKDVQVSRFDTSERKHFSYVFSPHDLMRPTSSKAHKSSENKGSSGPFVIPTKPKIKSDNTTHSVTIASLDLPATFEYESIPSQASHAYTKVTITNSSMFLLLAGRVSLYLDEYFLTSNRIENVGASEQFCFTLCVDSSVRVLYKTGRSNQIVSGFFNKVITDVRTKEVYIKNNSSKPIRITVIEPLPKSVDSNVKVS</sequence>
<accession>A0A915IB42</accession>
<feature type="domain" description="DUF4139" evidence="3">
    <location>
        <begin position="149"/>
        <end position="447"/>
    </location>
</feature>
<dbReference type="Proteomes" id="UP000887565">
    <property type="component" value="Unplaced"/>
</dbReference>
<dbReference type="Pfam" id="PF13598">
    <property type="entry name" value="DUF4139"/>
    <property type="match status" value="1"/>
</dbReference>
<dbReference type="OMA" id="HRYINHA"/>
<name>A0A915IB42_ROMCU</name>
<reference evidence="5" key="1">
    <citation type="submission" date="2022-11" db="UniProtKB">
        <authorList>
            <consortium name="WormBaseParasite"/>
        </authorList>
    </citation>
    <scope>IDENTIFICATION</scope>
</reference>
<keyword evidence="1" id="KW-0175">Coiled coil</keyword>
<dbReference type="PANTHER" id="PTHR31005">
    <property type="entry name" value="DUF4139 DOMAIN-CONTAINING PROTEIN"/>
    <property type="match status" value="1"/>
</dbReference>
<evidence type="ECO:0000313" key="5">
    <source>
        <dbReference type="WBParaSite" id="nRc.2.0.1.t11399-RA"/>
    </source>
</evidence>
<feature type="region of interest" description="Disordered" evidence="2">
    <location>
        <begin position="1"/>
        <end position="43"/>
    </location>
</feature>
<dbReference type="NCBIfam" id="TIGR02231">
    <property type="entry name" value="mucoidy inhibitor MuiA family protein"/>
    <property type="match status" value="1"/>
</dbReference>
<feature type="coiled-coil region" evidence="1">
    <location>
        <begin position="92"/>
        <end position="119"/>
    </location>
</feature>
<feature type="region of interest" description="Disordered" evidence="2">
    <location>
        <begin position="279"/>
        <end position="305"/>
    </location>
</feature>